<keyword evidence="1" id="KW-0059">Arsenical resistance</keyword>
<dbReference type="GO" id="GO:0046685">
    <property type="term" value="P:response to arsenic-containing substance"/>
    <property type="evidence" value="ECO:0007669"/>
    <property type="project" value="UniProtKB-KW"/>
</dbReference>
<gene>
    <name evidence="3" type="ORF">PYTT_1137</name>
</gene>
<dbReference type="CDD" id="cd16345">
    <property type="entry name" value="LMWP_ArsC"/>
    <property type="match status" value="1"/>
</dbReference>
<dbReference type="Gene3D" id="3.40.50.2300">
    <property type="match status" value="1"/>
</dbReference>
<proteinExistence type="predicted"/>
<dbReference type="AlphaFoldDB" id="A0A1H6L6R4"/>
<dbReference type="Pfam" id="PF01451">
    <property type="entry name" value="LMWPc"/>
    <property type="match status" value="1"/>
</dbReference>
<dbReference type="InterPro" id="IPR036196">
    <property type="entry name" value="Ptyr_pPase_sf"/>
</dbReference>
<organism evidence="3 4">
    <name type="scientific">Akkermansia glycaniphila</name>
    <dbReference type="NCBI Taxonomy" id="1679444"/>
    <lineage>
        <taxon>Bacteria</taxon>
        <taxon>Pseudomonadati</taxon>
        <taxon>Verrucomicrobiota</taxon>
        <taxon>Verrucomicrobiia</taxon>
        <taxon>Verrucomicrobiales</taxon>
        <taxon>Akkermansiaceae</taxon>
        <taxon>Akkermansia</taxon>
    </lineage>
</organism>
<evidence type="ECO:0000259" key="2">
    <source>
        <dbReference type="SMART" id="SM00226"/>
    </source>
</evidence>
<protein>
    <submittedName>
        <fullName evidence="3">Low molecular weight phosphotyrosine protein phosphatase</fullName>
    </submittedName>
</protein>
<dbReference type="PANTHER" id="PTHR43428:SF1">
    <property type="entry name" value="ARSENATE REDUCTASE"/>
    <property type="match status" value="1"/>
</dbReference>
<dbReference type="SMART" id="SM00226">
    <property type="entry name" value="LMWPc"/>
    <property type="match status" value="1"/>
</dbReference>
<sequence>MAEAFARRAFSEEVEVFSAGIEKHGLNPFMLRVMKEAGFGMEGHFSKTVEELPAVEWDAVVTVCGHAAENCPYLPARRHVHLPFDDPPALSRGIAVEEEVLAVYRRVRDEIAAAMAKPGVWLPSWDECGSEEALL</sequence>
<feature type="domain" description="Phosphotyrosine protein phosphatase I" evidence="2">
    <location>
        <begin position="1"/>
        <end position="124"/>
    </location>
</feature>
<reference evidence="4" key="1">
    <citation type="submission" date="2016-09" db="EMBL/GenBank/DDBJ databases">
        <authorList>
            <person name="Koehorst J."/>
        </authorList>
    </citation>
    <scope>NUCLEOTIDE SEQUENCE [LARGE SCALE GENOMIC DNA]</scope>
</reference>
<dbReference type="PANTHER" id="PTHR43428">
    <property type="entry name" value="ARSENATE REDUCTASE"/>
    <property type="match status" value="1"/>
</dbReference>
<evidence type="ECO:0000256" key="1">
    <source>
        <dbReference type="ARBA" id="ARBA00022849"/>
    </source>
</evidence>
<dbReference type="STRING" id="1679444.PYTT_1137"/>
<dbReference type="EMBL" id="LT629973">
    <property type="protein sequence ID" value="SEH84075.1"/>
    <property type="molecule type" value="Genomic_DNA"/>
</dbReference>
<dbReference type="KEGG" id="agl:PYTT_1137"/>
<keyword evidence="4" id="KW-1185">Reference proteome</keyword>
<evidence type="ECO:0000313" key="3">
    <source>
        <dbReference type="EMBL" id="SEH84075.1"/>
    </source>
</evidence>
<dbReference type="SUPFAM" id="SSF52788">
    <property type="entry name" value="Phosphotyrosine protein phosphatases I"/>
    <property type="match status" value="1"/>
</dbReference>
<name>A0A1H6L6R4_9BACT</name>
<dbReference type="InterPro" id="IPR023485">
    <property type="entry name" value="Ptyr_pPase"/>
</dbReference>
<dbReference type="Proteomes" id="UP000176204">
    <property type="component" value="Chromosome I"/>
</dbReference>
<accession>A0A1H6L6R4</accession>
<evidence type="ECO:0000313" key="4">
    <source>
        <dbReference type="Proteomes" id="UP000176204"/>
    </source>
</evidence>